<dbReference type="InParanoid" id="G0VEL8"/>
<dbReference type="FunFam" id="1.20.5.110:FF:000002">
    <property type="entry name" value="Vesicle transport through interaction with t-SNAREsB"/>
    <property type="match status" value="1"/>
</dbReference>
<dbReference type="SUPFAM" id="SSF58038">
    <property type="entry name" value="SNARE fusion complex"/>
    <property type="match status" value="1"/>
</dbReference>
<keyword evidence="6 10" id="KW-1133">Transmembrane helix</keyword>
<evidence type="ECO:0000256" key="6">
    <source>
        <dbReference type="ARBA" id="ARBA00022989"/>
    </source>
</evidence>
<dbReference type="CDD" id="cd15862">
    <property type="entry name" value="SNARE_Vti1"/>
    <property type="match status" value="1"/>
</dbReference>
<dbReference type="Proteomes" id="UP000001640">
    <property type="component" value="Chromosome 4"/>
</dbReference>
<name>G0VEL8_NAUCA</name>
<feature type="coiled-coil region" evidence="9">
    <location>
        <begin position="34"/>
        <end position="89"/>
    </location>
</feature>
<evidence type="ECO:0000313" key="13">
    <source>
        <dbReference type="Proteomes" id="UP000001640"/>
    </source>
</evidence>
<dbReference type="Pfam" id="PF12352">
    <property type="entry name" value="V-SNARE_C"/>
    <property type="match status" value="1"/>
</dbReference>
<dbReference type="GO" id="GO:0006891">
    <property type="term" value="P:intra-Golgi vesicle-mediated transport"/>
    <property type="evidence" value="ECO:0007669"/>
    <property type="project" value="EnsemblFungi"/>
</dbReference>
<dbReference type="AlphaFoldDB" id="G0VEL8"/>
<dbReference type="EMBL" id="HE576755">
    <property type="protein sequence ID" value="CCC70009.1"/>
    <property type="molecule type" value="Genomic_DNA"/>
</dbReference>
<dbReference type="KEGG" id="ncs:NCAS_0D04280"/>
<dbReference type="GO" id="GO:0006886">
    <property type="term" value="P:intracellular protein transport"/>
    <property type="evidence" value="ECO:0007669"/>
    <property type="project" value="InterPro"/>
</dbReference>
<dbReference type="SUPFAM" id="SSF47661">
    <property type="entry name" value="t-snare proteins"/>
    <property type="match status" value="1"/>
</dbReference>
<dbReference type="OrthoDB" id="430637at2759"/>
<dbReference type="GO" id="GO:0000139">
    <property type="term" value="C:Golgi membrane"/>
    <property type="evidence" value="ECO:0007669"/>
    <property type="project" value="UniProtKB-SubCell"/>
</dbReference>
<dbReference type="STRING" id="1064592.G0VEL8"/>
<comment type="similarity">
    <text evidence="2">Belongs to the VTI1 family.</text>
</comment>
<dbReference type="GO" id="GO:0031902">
    <property type="term" value="C:late endosome membrane"/>
    <property type="evidence" value="ECO:0007669"/>
    <property type="project" value="TreeGrafter"/>
</dbReference>
<keyword evidence="3" id="KW-0813">Transport</keyword>
<dbReference type="PANTHER" id="PTHR21230">
    <property type="entry name" value="VESICLE TRANSPORT V-SNARE PROTEIN VTI1-RELATED"/>
    <property type="match status" value="1"/>
</dbReference>
<keyword evidence="13" id="KW-1185">Reference proteome</keyword>
<dbReference type="GO" id="GO:0005774">
    <property type="term" value="C:vacuolar membrane"/>
    <property type="evidence" value="ECO:0007669"/>
    <property type="project" value="EnsemblFungi"/>
</dbReference>
<dbReference type="InterPro" id="IPR038407">
    <property type="entry name" value="v-SNARE_N_sf"/>
</dbReference>
<dbReference type="GO" id="GO:0031201">
    <property type="term" value="C:SNARE complex"/>
    <property type="evidence" value="ECO:0007669"/>
    <property type="project" value="EnsemblFungi"/>
</dbReference>
<dbReference type="GO" id="GO:0012507">
    <property type="term" value="C:ER to Golgi transport vesicle membrane"/>
    <property type="evidence" value="ECO:0007669"/>
    <property type="project" value="TreeGrafter"/>
</dbReference>
<protein>
    <recommendedName>
        <fullName evidence="11">t-SNARE coiled-coil homology domain-containing protein</fullName>
    </recommendedName>
</protein>
<comment type="subcellular location">
    <subcellularLocation>
        <location evidence="1">Golgi apparatus membrane</location>
        <topology evidence="1">Single-pass type IV membrane protein</topology>
    </subcellularLocation>
</comment>
<dbReference type="GeneID" id="96903615"/>
<keyword evidence="5" id="KW-0653">Protein transport</keyword>
<evidence type="ECO:0000256" key="7">
    <source>
        <dbReference type="ARBA" id="ARBA00023054"/>
    </source>
</evidence>
<accession>G0VEL8</accession>
<dbReference type="InterPro" id="IPR007705">
    <property type="entry name" value="Vesicle_trsprt_v-SNARE_N"/>
</dbReference>
<reference key="2">
    <citation type="submission" date="2011-08" db="EMBL/GenBank/DDBJ databases">
        <title>Genome sequence of Naumovozyma castellii.</title>
        <authorList>
            <person name="Gordon J.L."/>
            <person name="Armisen D."/>
            <person name="Proux-Wera E."/>
            <person name="OhEigeartaigh S.S."/>
            <person name="Byrne K.P."/>
            <person name="Wolfe K.H."/>
        </authorList>
    </citation>
    <scope>NUCLEOTIDE SEQUENCE</scope>
    <source>
        <strain>Type strain:CBS 4309</strain>
    </source>
</reference>
<evidence type="ECO:0000256" key="8">
    <source>
        <dbReference type="ARBA" id="ARBA00023136"/>
    </source>
</evidence>
<dbReference type="Gene3D" id="1.20.58.400">
    <property type="entry name" value="t-snare proteins"/>
    <property type="match status" value="1"/>
</dbReference>
<dbReference type="Gene3D" id="1.20.5.110">
    <property type="match status" value="1"/>
</dbReference>
<sequence length="225" mass="25749">MSSLLSSYESDFKTTFEQAISSIQIAPNQPLPQRNSTLKEIEEQKDELLDLVDQMEIEINTSVTNPNDRANYKSKLRDFKKDVQEKIKQPLQKLVDLKDRDLLFGDTTLDGVDGEEGSYENEQQRQQMLANHALLTKSGDKLRDASRLANETEGIGSQIMNDLRSQRETLENSRQTLFQADSYVDKSIRTLKIMSTRLIANKFISYAIIAVLILLILLVLFSKFR</sequence>
<evidence type="ECO:0000256" key="2">
    <source>
        <dbReference type="ARBA" id="ARBA00006108"/>
    </source>
</evidence>
<keyword evidence="7 9" id="KW-0175">Coiled coil</keyword>
<dbReference type="InterPro" id="IPR010989">
    <property type="entry name" value="SNARE"/>
</dbReference>
<dbReference type="SMART" id="SM00397">
    <property type="entry name" value="t_SNARE"/>
    <property type="match status" value="1"/>
</dbReference>
<feature type="transmembrane region" description="Helical" evidence="10">
    <location>
        <begin position="203"/>
        <end position="221"/>
    </location>
</feature>
<dbReference type="eggNOG" id="KOG1666">
    <property type="taxonomic scope" value="Eukaryota"/>
</dbReference>
<feature type="domain" description="T-SNARE coiled-coil homology" evidence="11">
    <location>
        <begin position="127"/>
        <end position="194"/>
    </location>
</feature>
<evidence type="ECO:0000256" key="4">
    <source>
        <dbReference type="ARBA" id="ARBA00022692"/>
    </source>
</evidence>
<dbReference type="InterPro" id="IPR000727">
    <property type="entry name" value="T_SNARE_dom"/>
</dbReference>
<keyword evidence="4 10" id="KW-0812">Transmembrane</keyword>
<dbReference type="GO" id="GO:0048280">
    <property type="term" value="P:vesicle fusion with Golgi apparatus"/>
    <property type="evidence" value="ECO:0007669"/>
    <property type="project" value="TreeGrafter"/>
</dbReference>
<dbReference type="RefSeq" id="XP_003676370.1">
    <property type="nucleotide sequence ID" value="XM_003676322.1"/>
</dbReference>
<dbReference type="GO" id="GO:0005829">
    <property type="term" value="C:cytosol"/>
    <property type="evidence" value="ECO:0007669"/>
    <property type="project" value="GOC"/>
</dbReference>
<evidence type="ECO:0000256" key="3">
    <source>
        <dbReference type="ARBA" id="ARBA00022448"/>
    </source>
</evidence>
<dbReference type="GO" id="GO:0042144">
    <property type="term" value="P:vacuole fusion, non-autophagic"/>
    <property type="evidence" value="ECO:0007669"/>
    <property type="project" value="EnsemblFungi"/>
</dbReference>
<dbReference type="OMA" id="MEYEAND"/>
<proteinExistence type="inferred from homology"/>
<dbReference type="FunCoup" id="G0VEL8">
    <property type="interactions" value="943"/>
</dbReference>
<dbReference type="PANTHER" id="PTHR21230:SF26">
    <property type="entry name" value="VESICLE TRANSPORT THROUGH INTERACTION WITH T-SNARES HOMOLOG 1A"/>
    <property type="match status" value="1"/>
</dbReference>
<dbReference type="GO" id="GO:0005789">
    <property type="term" value="C:endoplasmic reticulum membrane"/>
    <property type="evidence" value="ECO:0007669"/>
    <property type="project" value="TreeGrafter"/>
</dbReference>
<evidence type="ECO:0000256" key="10">
    <source>
        <dbReference type="SAM" id="Phobius"/>
    </source>
</evidence>
<dbReference type="GO" id="GO:0000149">
    <property type="term" value="F:SNARE binding"/>
    <property type="evidence" value="ECO:0007669"/>
    <property type="project" value="TreeGrafter"/>
</dbReference>
<dbReference type="HOGENOM" id="CLU_075474_0_0_1"/>
<evidence type="ECO:0000256" key="9">
    <source>
        <dbReference type="SAM" id="Coils"/>
    </source>
</evidence>
<evidence type="ECO:0000313" key="12">
    <source>
        <dbReference type="EMBL" id="CCC70009.1"/>
    </source>
</evidence>
<keyword evidence="8 10" id="KW-0472">Membrane</keyword>
<dbReference type="GO" id="GO:0007036">
    <property type="term" value="P:vacuolar calcium ion homeostasis"/>
    <property type="evidence" value="ECO:0007669"/>
    <property type="project" value="EnsemblFungi"/>
</dbReference>
<evidence type="ECO:0000256" key="1">
    <source>
        <dbReference type="ARBA" id="ARBA00004409"/>
    </source>
</evidence>
<dbReference type="GO" id="GO:0042147">
    <property type="term" value="P:retrograde transport, endosome to Golgi"/>
    <property type="evidence" value="ECO:0007669"/>
    <property type="project" value="TreeGrafter"/>
</dbReference>
<gene>
    <name evidence="12" type="primary">NCAS0D04280</name>
    <name evidence="12" type="ordered locus">NCAS_0D04280</name>
</gene>
<dbReference type="Pfam" id="PF05008">
    <property type="entry name" value="V-SNARE"/>
    <property type="match status" value="1"/>
</dbReference>
<organism evidence="12 13">
    <name type="scientific">Naumovozyma castellii</name>
    <name type="common">Yeast</name>
    <name type="synonym">Saccharomyces castellii</name>
    <dbReference type="NCBI Taxonomy" id="27288"/>
    <lineage>
        <taxon>Eukaryota</taxon>
        <taxon>Fungi</taxon>
        <taxon>Dikarya</taxon>
        <taxon>Ascomycota</taxon>
        <taxon>Saccharomycotina</taxon>
        <taxon>Saccharomycetes</taxon>
        <taxon>Saccharomycetales</taxon>
        <taxon>Saccharomycetaceae</taxon>
        <taxon>Naumovozyma</taxon>
    </lineage>
</organism>
<dbReference type="GO" id="GO:0006896">
    <property type="term" value="P:Golgi to vacuole transport"/>
    <property type="evidence" value="ECO:0007669"/>
    <property type="project" value="EnsemblFungi"/>
</dbReference>
<reference evidence="12 13" key="1">
    <citation type="journal article" date="2011" name="Proc. Natl. Acad. Sci. U.S.A.">
        <title>Evolutionary erosion of yeast sex chromosomes by mating-type switching accidents.</title>
        <authorList>
            <person name="Gordon J.L."/>
            <person name="Armisen D."/>
            <person name="Proux-Wera E."/>
            <person name="Oheigeartaigh S.S."/>
            <person name="Byrne K.P."/>
            <person name="Wolfe K.H."/>
        </authorList>
    </citation>
    <scope>NUCLEOTIDE SEQUENCE [LARGE SCALE GENOMIC DNA]</scope>
    <source>
        <strain evidence="13">ATCC 76901 / BCRC 22586 / CBS 4309 / NBRC 1992 / NRRL Y-12630</strain>
    </source>
</reference>
<dbReference type="GO" id="GO:0005484">
    <property type="term" value="F:SNAP receptor activity"/>
    <property type="evidence" value="ECO:0007669"/>
    <property type="project" value="EnsemblFungi"/>
</dbReference>
<evidence type="ECO:0000256" key="5">
    <source>
        <dbReference type="ARBA" id="ARBA00022927"/>
    </source>
</evidence>
<evidence type="ECO:0000259" key="11">
    <source>
        <dbReference type="SMART" id="SM00397"/>
    </source>
</evidence>
<dbReference type="GO" id="GO:0016236">
    <property type="term" value="P:macroautophagy"/>
    <property type="evidence" value="ECO:0007669"/>
    <property type="project" value="EnsemblFungi"/>
</dbReference>